<evidence type="ECO:0000259" key="1">
    <source>
        <dbReference type="Pfam" id="PF13529"/>
    </source>
</evidence>
<dbReference type="Gene3D" id="3.90.70.10">
    <property type="entry name" value="Cysteine proteinases"/>
    <property type="match status" value="1"/>
</dbReference>
<reference evidence="3" key="1">
    <citation type="submission" date="2017-09" db="EMBL/GenBank/DDBJ databases">
        <title>Bacterial strain isolated from the female urinary microbiota.</title>
        <authorList>
            <person name="Thomas-White K."/>
            <person name="Kumar N."/>
            <person name="Forster S."/>
            <person name="Putonti C."/>
            <person name="Lawley T."/>
            <person name="Wolfe A.J."/>
        </authorList>
    </citation>
    <scope>NUCLEOTIDE SEQUENCE [LARGE SCALE GENOMIC DNA]</scope>
    <source>
        <strain evidence="3">UMB0959</strain>
    </source>
</reference>
<proteinExistence type="predicted"/>
<dbReference type="PANTHER" id="PTHR37806:SF1">
    <property type="entry name" value="PEPTIDASE C39-LIKE DOMAIN-CONTAINING PROTEIN"/>
    <property type="match status" value="1"/>
</dbReference>
<gene>
    <name evidence="2" type="ORF">CJ229_003095</name>
</gene>
<dbReference type="AlphaFoldDB" id="A0AAF0YLQ3"/>
<dbReference type="PANTHER" id="PTHR37806">
    <property type="entry name" value="LMO0724 PROTEIN"/>
    <property type="match status" value="1"/>
</dbReference>
<feature type="domain" description="Peptidase C39-like" evidence="1">
    <location>
        <begin position="4"/>
        <end position="155"/>
    </location>
</feature>
<sequence>MILNVQPKTQLLPFPMIMGCESTVASMLLEYNGINYSPKKLAELMPKHADDPRIGYVGHPSFLYFNVHQTIFPRPLGQFLKSFDDKIVVHSKMTMKELEDVLDTKQPIIMLPTNNFKRPKYKTFQLSTGSFRTVSNIHAILLIGYDEQHYYYIDPILFQFKFLHLPALWPSKRQIFKIRKSKFYKGYVNGENDVVYREVSLHE</sequence>
<dbReference type="EMBL" id="CP136964">
    <property type="protein sequence ID" value="WOS96747.1"/>
    <property type="molecule type" value="Genomic_DNA"/>
</dbReference>
<dbReference type="KEGG" id="nmy:CJ229_003095"/>
<dbReference type="Pfam" id="PF13529">
    <property type="entry name" value="Peptidase_C39_2"/>
    <property type="match status" value="1"/>
</dbReference>
<name>A0AAF0YLQ3_9STAP</name>
<dbReference type="Proteomes" id="UP000243626">
    <property type="component" value="Chromosome"/>
</dbReference>
<evidence type="ECO:0000313" key="2">
    <source>
        <dbReference type="EMBL" id="WOS96747.1"/>
    </source>
</evidence>
<dbReference type="InterPro" id="IPR039564">
    <property type="entry name" value="Peptidase_C39-like"/>
</dbReference>
<dbReference type="RefSeq" id="WP_102167402.1">
    <property type="nucleotide sequence ID" value="NZ_CP136964.1"/>
</dbReference>
<accession>A0AAF0YLQ3</accession>
<evidence type="ECO:0000313" key="3">
    <source>
        <dbReference type="Proteomes" id="UP000243626"/>
    </source>
</evidence>
<reference evidence="2 3" key="2">
    <citation type="submission" date="2023-10" db="EMBL/GenBank/DDBJ databases">
        <authorList>
            <person name="Choi B."/>
        </authorList>
    </citation>
    <scope>NUCLEOTIDE SEQUENCE [LARGE SCALE GENOMIC DNA]</scope>
    <source>
        <strain evidence="2 3">UMB0959</strain>
    </source>
</reference>
<protein>
    <submittedName>
        <fullName evidence="2">C39 family peptidase</fullName>
    </submittedName>
</protein>
<keyword evidence="3" id="KW-1185">Reference proteome</keyword>
<organism evidence="2 3">
    <name type="scientific">Nosocomiicoccus massiliensis</name>
    <dbReference type="NCBI Taxonomy" id="1232430"/>
    <lineage>
        <taxon>Bacteria</taxon>
        <taxon>Bacillati</taxon>
        <taxon>Bacillota</taxon>
        <taxon>Bacilli</taxon>
        <taxon>Bacillales</taxon>
        <taxon>Staphylococcaceae</taxon>
        <taxon>Nosocomiicoccus</taxon>
    </lineage>
</organism>